<evidence type="ECO:0008006" key="4">
    <source>
        <dbReference type="Google" id="ProtNLM"/>
    </source>
</evidence>
<keyword evidence="3" id="KW-1185">Reference proteome</keyword>
<reference evidence="3" key="1">
    <citation type="journal article" date="2019" name="Int. J. Syst. Evol. Microbiol.">
        <title>The Global Catalogue of Microorganisms (GCM) 10K type strain sequencing project: providing services to taxonomists for standard genome sequencing and annotation.</title>
        <authorList>
            <consortium name="The Broad Institute Genomics Platform"/>
            <consortium name="The Broad Institute Genome Sequencing Center for Infectious Disease"/>
            <person name="Wu L."/>
            <person name="Ma J."/>
        </authorList>
    </citation>
    <scope>NUCLEOTIDE SEQUENCE [LARGE SCALE GENOMIC DNA]</scope>
    <source>
        <strain evidence="3">KACC 11904</strain>
    </source>
</reference>
<evidence type="ECO:0000256" key="1">
    <source>
        <dbReference type="SAM" id="SignalP"/>
    </source>
</evidence>
<proteinExistence type="predicted"/>
<name>A0ABW0KC39_9BACL</name>
<accession>A0ABW0KC39</accession>
<feature type="chain" id="PRO_5046713881" description="DUF1002 domain-containing protein" evidence="1">
    <location>
        <begin position="31"/>
        <end position="260"/>
    </location>
</feature>
<gene>
    <name evidence="2" type="ORF">ACFPOG_22005</name>
</gene>
<evidence type="ECO:0000313" key="2">
    <source>
        <dbReference type="EMBL" id="MFC5450925.1"/>
    </source>
</evidence>
<organism evidence="2 3">
    <name type="scientific">Paenibacillus aestuarii</name>
    <dbReference type="NCBI Taxonomy" id="516965"/>
    <lineage>
        <taxon>Bacteria</taxon>
        <taxon>Bacillati</taxon>
        <taxon>Bacillota</taxon>
        <taxon>Bacilli</taxon>
        <taxon>Bacillales</taxon>
        <taxon>Paenibacillaceae</taxon>
        <taxon>Paenibacillus</taxon>
    </lineage>
</organism>
<keyword evidence="1" id="KW-0732">Signal</keyword>
<comment type="caution">
    <text evidence="2">The sequence shown here is derived from an EMBL/GenBank/DDBJ whole genome shotgun (WGS) entry which is preliminary data.</text>
</comment>
<dbReference type="Proteomes" id="UP001596044">
    <property type="component" value="Unassembled WGS sequence"/>
</dbReference>
<dbReference type="RefSeq" id="WP_270881604.1">
    <property type="nucleotide sequence ID" value="NZ_JAQFVF010000055.1"/>
</dbReference>
<sequence>MKTLWKRRLTQTSLLAALATISLGGVSATAADTAQATITAAAATTSPTVKPTTMLFMNQGSSSMLLQPAFQRNYLKLLAVTYAPDTIDAWKAALDERKQVESEMPKPEAGKRVMILNKSDAMGTVTTAIPASDDKAAIPVQLVPSTDGLNPDQLSSVSIGEGKQLTITKSQDGVVVKKFTQALPVEGKWLDTMQADASEAFKRQQKLAEAVDADDAATIRSLLPELLKDYQQETENLRDMVKKIKEAQAAEPTIQAQPTE</sequence>
<evidence type="ECO:0000313" key="3">
    <source>
        <dbReference type="Proteomes" id="UP001596044"/>
    </source>
</evidence>
<protein>
    <recommendedName>
        <fullName evidence="4">DUF1002 domain-containing protein</fullName>
    </recommendedName>
</protein>
<dbReference type="EMBL" id="JBHSMJ010000030">
    <property type="protein sequence ID" value="MFC5450925.1"/>
    <property type="molecule type" value="Genomic_DNA"/>
</dbReference>
<feature type="signal peptide" evidence="1">
    <location>
        <begin position="1"/>
        <end position="30"/>
    </location>
</feature>